<dbReference type="GO" id="GO:0008168">
    <property type="term" value="F:methyltransferase activity"/>
    <property type="evidence" value="ECO:0007669"/>
    <property type="project" value="UniProtKB-KW"/>
</dbReference>
<dbReference type="Proteomes" id="UP001165306">
    <property type="component" value="Unassembled WGS sequence"/>
</dbReference>
<evidence type="ECO:0000256" key="1">
    <source>
        <dbReference type="SAM" id="MobiDB-lite"/>
    </source>
</evidence>
<name>A0AA41WBY1_9BACT</name>
<dbReference type="PANTHER" id="PTHR14614">
    <property type="entry name" value="HEPATOCELLULAR CARCINOMA-ASSOCIATED ANTIGEN"/>
    <property type="match status" value="1"/>
</dbReference>
<dbReference type="AlphaFoldDB" id="A0AA41WBY1"/>
<keyword evidence="2" id="KW-0808">Transferase</keyword>
<dbReference type="GO" id="GO:0032259">
    <property type="term" value="P:methylation"/>
    <property type="evidence" value="ECO:0007669"/>
    <property type="project" value="UniProtKB-KW"/>
</dbReference>
<dbReference type="RefSeq" id="WP_284055364.1">
    <property type="nucleotide sequence ID" value="NZ_JAMSLR010000001.1"/>
</dbReference>
<reference evidence="2" key="1">
    <citation type="submission" date="2022-06" db="EMBL/GenBank/DDBJ databases">
        <title>CFH 74404 Thermomicrobiaceae sp.</title>
        <authorList>
            <person name="Ming H."/>
            <person name="Li W.-J."/>
            <person name="Zhao Z."/>
        </authorList>
    </citation>
    <scope>NUCLEOTIDE SEQUENCE</scope>
    <source>
        <strain evidence="2">CFH 74404</strain>
    </source>
</reference>
<dbReference type="SUPFAM" id="SSF53335">
    <property type="entry name" value="S-adenosyl-L-methionine-dependent methyltransferases"/>
    <property type="match status" value="1"/>
</dbReference>
<proteinExistence type="predicted"/>
<organism evidence="2 3">
    <name type="scientific">Thermalbibacter longus</name>
    <dbReference type="NCBI Taxonomy" id="2951981"/>
    <lineage>
        <taxon>Bacteria</taxon>
        <taxon>Pseudomonadati</taxon>
        <taxon>Thermomicrobiota</taxon>
        <taxon>Thermomicrobia</taxon>
        <taxon>Thermomicrobiales</taxon>
        <taxon>Thermomicrobiaceae</taxon>
        <taxon>Thermalbibacter</taxon>
    </lineage>
</organism>
<accession>A0AA41WBY1</accession>
<dbReference type="EMBL" id="JAMSLR010000001">
    <property type="protein sequence ID" value="MCM8747579.1"/>
    <property type="molecule type" value="Genomic_DNA"/>
</dbReference>
<evidence type="ECO:0000313" key="3">
    <source>
        <dbReference type="Proteomes" id="UP001165306"/>
    </source>
</evidence>
<gene>
    <name evidence="2" type="ORF">NET02_00305</name>
</gene>
<dbReference type="Pfam" id="PF10294">
    <property type="entry name" value="Methyltransf_16"/>
    <property type="match status" value="1"/>
</dbReference>
<dbReference type="PANTHER" id="PTHR14614:SF132">
    <property type="entry name" value="PROTEIN-LYSINE METHYLTRANSFERASE C42C1.13"/>
    <property type="match status" value="1"/>
</dbReference>
<dbReference type="Gene3D" id="3.40.50.150">
    <property type="entry name" value="Vaccinia Virus protein VP39"/>
    <property type="match status" value="1"/>
</dbReference>
<protein>
    <submittedName>
        <fullName evidence="2">Methyltransferase domain-containing protein</fullName>
    </submittedName>
</protein>
<comment type="caution">
    <text evidence="2">The sequence shown here is derived from an EMBL/GenBank/DDBJ whole genome shotgun (WGS) entry which is preliminary data.</text>
</comment>
<dbReference type="InterPro" id="IPR019410">
    <property type="entry name" value="Methyltransf_16"/>
</dbReference>
<evidence type="ECO:0000313" key="2">
    <source>
        <dbReference type="EMBL" id="MCM8747579.1"/>
    </source>
</evidence>
<sequence>MSSSPCNPAASDAPEPGRARADGQTEAISAQLTRLRRRLERLEPLAEVTVTLPRSGRSFSVVRPVDIDRLLDEAERDPEEQLPYWAELWPSGIALADALALEPEVVRGATVLELGCGLGLTAAAALRAGAEVLATDYAPEALLLTRLNCLANAGREPSTLRLNWRRPSPRLLAAAGPAGFPVVLAADVLYEERDVEPLFRLVGEVVAPGGLLWLAEPGRHSAARFLALARDAGWRGSAETWDGPWPDPLDERVRVTVHRLRRP</sequence>
<dbReference type="InterPro" id="IPR029063">
    <property type="entry name" value="SAM-dependent_MTases_sf"/>
</dbReference>
<keyword evidence="3" id="KW-1185">Reference proteome</keyword>
<feature type="region of interest" description="Disordered" evidence="1">
    <location>
        <begin position="1"/>
        <end position="24"/>
    </location>
</feature>
<keyword evidence="2" id="KW-0489">Methyltransferase</keyword>